<dbReference type="EMBL" id="MDTQ01000001">
    <property type="protein sequence ID" value="ODC03111.1"/>
    <property type="molecule type" value="Genomic_DNA"/>
</dbReference>
<evidence type="ECO:0000313" key="1">
    <source>
        <dbReference type="EMBL" id="ODC03111.1"/>
    </source>
</evidence>
<reference evidence="1 2" key="1">
    <citation type="submission" date="2016-08" db="EMBL/GenBank/DDBJ databases">
        <authorList>
            <person name="Seilhamer J.J."/>
        </authorList>
    </citation>
    <scope>NUCLEOTIDE SEQUENCE [LARGE SCALE GENOMIC DNA]</scope>
    <source>
        <strain evidence="1 2">PH27A</strain>
    </source>
</reference>
<evidence type="ECO:0000313" key="2">
    <source>
        <dbReference type="Proteomes" id="UP000094291"/>
    </source>
</evidence>
<dbReference type="Proteomes" id="UP000094291">
    <property type="component" value="Unassembled WGS sequence"/>
</dbReference>
<accession>A0A1E2V802</accession>
<proteinExistence type="predicted"/>
<dbReference type="OrthoDB" id="876778at2"/>
<organism evidence="1 2">
    <name type="scientific">Terasakiispira papahanaumokuakeensis</name>
    <dbReference type="NCBI Taxonomy" id="197479"/>
    <lineage>
        <taxon>Bacteria</taxon>
        <taxon>Pseudomonadati</taxon>
        <taxon>Pseudomonadota</taxon>
        <taxon>Gammaproteobacteria</taxon>
        <taxon>Oceanospirillales</taxon>
        <taxon>Terasakiispira</taxon>
    </lineage>
</organism>
<gene>
    <name evidence="1" type="ORF">BFW38_05685</name>
</gene>
<protein>
    <recommendedName>
        <fullName evidence="3">HEAT repeat domain-containing protein</fullName>
    </recommendedName>
</protein>
<comment type="caution">
    <text evidence="1">The sequence shown here is derived from an EMBL/GenBank/DDBJ whole genome shotgun (WGS) entry which is preliminary data.</text>
</comment>
<name>A0A1E2V802_9GAMM</name>
<sequence length="246" mass="27939">MLSPHSEEYKALYTDEFGDVVGLDEVQLLDPPLEERVPLLSKILNSSDHYLSYQATLILTAWGKDIGLENLEKIVNNEEVSNSDFSPNRITNEDNVYDELSYAVHLYGLSGGDRSNMLRIFKKILSIYPKYFFESKLKHSLLKNQFIELIPSVENAIKETLLNKKYYQASQLLPVLTKLDSEKGWQTVQKFIALPKSTPDSAANIAEALKYCTNHEVLTVLQQYALSKNPGVAEEARNSLEYISNQ</sequence>
<dbReference type="RefSeq" id="WP_068997506.1">
    <property type="nucleotide sequence ID" value="NZ_MDTQ01000001.1"/>
</dbReference>
<dbReference type="AlphaFoldDB" id="A0A1E2V802"/>
<keyword evidence="2" id="KW-1185">Reference proteome</keyword>
<evidence type="ECO:0008006" key="3">
    <source>
        <dbReference type="Google" id="ProtNLM"/>
    </source>
</evidence>